<evidence type="ECO:0000256" key="3">
    <source>
        <dbReference type="ARBA" id="ARBA00010729"/>
    </source>
</evidence>
<dbReference type="GO" id="GO:0051010">
    <property type="term" value="F:microtubule plus-end binding"/>
    <property type="evidence" value="ECO:0007669"/>
    <property type="project" value="UniProtKB-ARBA"/>
</dbReference>
<dbReference type="FunCoup" id="F2UPU3">
    <property type="interactions" value="894"/>
</dbReference>
<name>F2UPU3_SALR5</name>
<comment type="subcellular location">
    <subcellularLocation>
        <location evidence="1">Cytoplasm</location>
        <location evidence="1">Cytoskeleton</location>
        <location evidence="1">Microtubule organizing center</location>
        <location evidence="1">Centrosome</location>
    </subcellularLocation>
    <subcellularLocation>
        <location evidence="2">Cytoplasm</location>
        <location evidence="2">Cytoskeleton</location>
        <location evidence="2">Spindle pole</location>
    </subcellularLocation>
</comment>
<feature type="compositionally biased region" description="Low complexity" evidence="13">
    <location>
        <begin position="156"/>
        <end position="190"/>
    </location>
</feature>
<dbReference type="FunFam" id="1.20.5.1430:FF:000001">
    <property type="entry name" value="microtubule-associated protein RP/EB family member 1"/>
    <property type="match status" value="1"/>
</dbReference>
<dbReference type="FunFam" id="1.10.418.10:FF:000007">
    <property type="entry name" value="Microtubule-associated protein, RP/EB family, member 2"/>
    <property type="match status" value="1"/>
</dbReference>
<feature type="region of interest" description="Disordered" evidence="13">
    <location>
        <begin position="125"/>
        <end position="203"/>
    </location>
</feature>
<evidence type="ECO:0000313" key="17">
    <source>
        <dbReference type="Proteomes" id="UP000007799"/>
    </source>
</evidence>
<dbReference type="GO" id="GO:0005813">
    <property type="term" value="C:centrosome"/>
    <property type="evidence" value="ECO:0007669"/>
    <property type="project" value="UniProtKB-SubCell"/>
</dbReference>
<dbReference type="RefSeq" id="XP_004988876.1">
    <property type="nucleotide sequence ID" value="XM_004988819.1"/>
</dbReference>
<evidence type="ECO:0000259" key="14">
    <source>
        <dbReference type="PROSITE" id="PS50021"/>
    </source>
</evidence>
<dbReference type="GeneID" id="16069418"/>
<dbReference type="GO" id="GO:0051301">
    <property type="term" value="P:cell division"/>
    <property type="evidence" value="ECO:0007669"/>
    <property type="project" value="UniProtKB-KW"/>
</dbReference>
<feature type="domain" description="Calponin-homology (CH)" evidence="14">
    <location>
        <begin position="14"/>
        <end position="116"/>
    </location>
</feature>
<dbReference type="PANTHER" id="PTHR10623">
    <property type="entry name" value="MICROTUBULE-ASSOCIATED PROTEIN RP/EB FAMILY MEMBER"/>
    <property type="match status" value="1"/>
</dbReference>
<dbReference type="InterPro" id="IPR027328">
    <property type="entry name" value="MAPRE"/>
</dbReference>
<dbReference type="STRING" id="946362.F2UPU3"/>
<dbReference type="InParanoid" id="F2UPU3"/>
<comment type="similarity">
    <text evidence="3">Belongs to the MAPRE family.</text>
</comment>
<feature type="coiled-coil region" evidence="12">
    <location>
        <begin position="203"/>
        <end position="251"/>
    </location>
</feature>
<dbReference type="GO" id="GO:0005874">
    <property type="term" value="C:microtubule"/>
    <property type="evidence" value="ECO:0007669"/>
    <property type="project" value="UniProtKB-KW"/>
</dbReference>
<dbReference type="KEGG" id="sre:PTSG_10495"/>
<dbReference type="InterPro" id="IPR001715">
    <property type="entry name" value="CH_dom"/>
</dbReference>
<evidence type="ECO:0000256" key="13">
    <source>
        <dbReference type="SAM" id="MobiDB-lite"/>
    </source>
</evidence>
<keyword evidence="17" id="KW-1185">Reference proteome</keyword>
<dbReference type="SUPFAM" id="SSF47576">
    <property type="entry name" value="Calponin-homology domain, CH-domain"/>
    <property type="match status" value="1"/>
</dbReference>
<keyword evidence="5" id="KW-0963">Cytoplasm</keyword>
<dbReference type="OMA" id="WIKRFWD"/>
<dbReference type="EMBL" id="GL832987">
    <property type="protein sequence ID" value="EGD79648.1"/>
    <property type="molecule type" value="Genomic_DNA"/>
</dbReference>
<dbReference type="eggNOG" id="KOG3000">
    <property type="taxonomic scope" value="Eukaryota"/>
</dbReference>
<keyword evidence="8" id="KW-0498">Mitosis</keyword>
<evidence type="ECO:0000256" key="8">
    <source>
        <dbReference type="ARBA" id="ARBA00022776"/>
    </source>
</evidence>
<keyword evidence="7 11" id="KW-0493">Microtubule</keyword>
<dbReference type="OrthoDB" id="2119228at2759"/>
<evidence type="ECO:0000259" key="15">
    <source>
        <dbReference type="PROSITE" id="PS51230"/>
    </source>
</evidence>
<evidence type="ECO:0000256" key="6">
    <source>
        <dbReference type="ARBA" id="ARBA00022618"/>
    </source>
</evidence>
<dbReference type="Gene3D" id="1.10.418.10">
    <property type="entry name" value="Calponin-like domain"/>
    <property type="match status" value="1"/>
</dbReference>
<dbReference type="Pfam" id="PF03271">
    <property type="entry name" value="EB1"/>
    <property type="match status" value="1"/>
</dbReference>
<dbReference type="PROSITE" id="PS50021">
    <property type="entry name" value="CH"/>
    <property type="match status" value="1"/>
</dbReference>
<reference evidence="16" key="1">
    <citation type="submission" date="2009-08" db="EMBL/GenBank/DDBJ databases">
        <title>Annotation of Salpingoeca rosetta.</title>
        <authorList>
            <consortium name="The Broad Institute Genome Sequencing Platform"/>
            <person name="Russ C."/>
            <person name="Cuomo C."/>
            <person name="Burger G."/>
            <person name="Gray M.W."/>
            <person name="Holland P.W.H."/>
            <person name="King N."/>
            <person name="Lang F.B.F."/>
            <person name="Roger A.J."/>
            <person name="Ruiz-Trillo I."/>
            <person name="Young S.K."/>
            <person name="Zeng Q."/>
            <person name="Gargeya S."/>
            <person name="Alvarado L."/>
            <person name="Berlin A."/>
            <person name="Chapman S.B."/>
            <person name="Chen Z."/>
            <person name="Freedman E."/>
            <person name="Gellesch M."/>
            <person name="Goldberg J."/>
            <person name="Griggs A."/>
            <person name="Gujja S."/>
            <person name="Heilman E."/>
            <person name="Heiman D."/>
            <person name="Howarth C."/>
            <person name="Mehta T."/>
            <person name="Neiman D."/>
            <person name="Pearson M."/>
            <person name="Roberts A."/>
            <person name="Saif S."/>
            <person name="Shea T."/>
            <person name="Shenoy N."/>
            <person name="Sisk P."/>
            <person name="Stolte C."/>
            <person name="Sykes S."/>
            <person name="White J."/>
            <person name="Yandava C."/>
            <person name="Haas B."/>
            <person name="Nusbaum C."/>
            <person name="Birren B."/>
        </authorList>
    </citation>
    <scope>NUCLEOTIDE SEQUENCE [LARGE SCALE GENOMIC DNA]</scope>
    <source>
        <strain evidence="16">ATCC 50818</strain>
    </source>
</reference>
<accession>F2UPU3</accession>
<evidence type="ECO:0000256" key="7">
    <source>
        <dbReference type="ARBA" id="ARBA00022701"/>
    </source>
</evidence>
<evidence type="ECO:0000256" key="12">
    <source>
        <dbReference type="SAM" id="Coils"/>
    </source>
</evidence>
<evidence type="ECO:0000256" key="10">
    <source>
        <dbReference type="ARBA" id="ARBA00023306"/>
    </source>
</evidence>
<dbReference type="Gene3D" id="1.20.5.1430">
    <property type="match status" value="1"/>
</dbReference>
<protein>
    <recommendedName>
        <fullName evidence="4">Microtubule-associated protein RP/EB family member 1</fullName>
    </recommendedName>
</protein>
<gene>
    <name evidence="16" type="ORF">PTSG_10495</name>
</gene>
<keyword evidence="6" id="KW-0132">Cell division</keyword>
<evidence type="ECO:0000256" key="1">
    <source>
        <dbReference type="ARBA" id="ARBA00004300"/>
    </source>
</evidence>
<dbReference type="InterPro" id="IPR004953">
    <property type="entry name" value="EB1_C"/>
</dbReference>
<evidence type="ECO:0000313" key="16">
    <source>
        <dbReference type="EMBL" id="EGD79648.1"/>
    </source>
</evidence>
<dbReference type="Proteomes" id="UP000007799">
    <property type="component" value="Unassembled WGS sequence"/>
</dbReference>
<feature type="domain" description="EB1 C-terminal" evidence="15">
    <location>
        <begin position="209"/>
        <end position="277"/>
    </location>
</feature>
<sequence>MAVNVHATSVNTGAFSRNDMIEWVNDLLKLSYTKVENLCTGAAYCQLMDMLWPGLVNLKKVKFDAKHDYEFIENFKILQSTFKKKKVDKEIPVERLVKGRFQDNFEFGQWFKKFFDANYGGHDYNPEDRRAGKKVAAPPSLNEPPKKGRTKPSGMKAQSTGATTAASGRTRAAGKTPTGASSSSATTTTPRKGGGGASSSSSNAAVAAELKEKNIEIEQLKAEREQLLLTINGLEKERDFYFGKLRQLEVECQEGTETLPVEHILSVLYETAEGFVQPESDDEEQHS</sequence>
<evidence type="ECO:0000256" key="11">
    <source>
        <dbReference type="PROSITE-ProRule" id="PRU00576"/>
    </source>
</evidence>
<keyword evidence="10" id="KW-0131">Cell cycle</keyword>
<evidence type="ECO:0000256" key="9">
    <source>
        <dbReference type="ARBA" id="ARBA00023212"/>
    </source>
</evidence>
<proteinExistence type="inferred from homology"/>
<keyword evidence="12" id="KW-0175">Coiled coil</keyword>
<organism evidence="17">
    <name type="scientific">Salpingoeca rosetta (strain ATCC 50818 / BSB-021)</name>
    <dbReference type="NCBI Taxonomy" id="946362"/>
    <lineage>
        <taxon>Eukaryota</taxon>
        <taxon>Choanoflagellata</taxon>
        <taxon>Craspedida</taxon>
        <taxon>Salpingoecidae</taxon>
        <taxon>Salpingoeca</taxon>
    </lineage>
</organism>
<dbReference type="PROSITE" id="PS51230">
    <property type="entry name" value="EB1_C"/>
    <property type="match status" value="1"/>
</dbReference>
<keyword evidence="9" id="KW-0206">Cytoskeleton</keyword>
<dbReference type="InterPro" id="IPR036872">
    <property type="entry name" value="CH_dom_sf"/>
</dbReference>
<evidence type="ECO:0000256" key="2">
    <source>
        <dbReference type="ARBA" id="ARBA00004647"/>
    </source>
</evidence>
<dbReference type="Pfam" id="PF00307">
    <property type="entry name" value="CH"/>
    <property type="match status" value="1"/>
</dbReference>
<dbReference type="SUPFAM" id="SSF140612">
    <property type="entry name" value="EB1 dimerisation domain-like"/>
    <property type="match status" value="1"/>
</dbReference>
<dbReference type="GO" id="GO:0000922">
    <property type="term" value="C:spindle pole"/>
    <property type="evidence" value="ECO:0007669"/>
    <property type="project" value="UniProtKB-SubCell"/>
</dbReference>
<evidence type="ECO:0000256" key="4">
    <source>
        <dbReference type="ARBA" id="ARBA00019567"/>
    </source>
</evidence>
<dbReference type="AlphaFoldDB" id="F2UPU3"/>
<dbReference type="InterPro" id="IPR036133">
    <property type="entry name" value="EB1_C_sf"/>
</dbReference>
<evidence type="ECO:0000256" key="5">
    <source>
        <dbReference type="ARBA" id="ARBA00022490"/>
    </source>
</evidence>